<evidence type="ECO:0000259" key="2">
    <source>
        <dbReference type="Pfam" id="PF01979"/>
    </source>
</evidence>
<dbReference type="Pfam" id="PF01979">
    <property type="entry name" value="Amidohydro_1"/>
    <property type="match status" value="1"/>
</dbReference>
<proteinExistence type="predicted"/>
<evidence type="ECO:0000313" key="3">
    <source>
        <dbReference type="EMBL" id="UYM07072.1"/>
    </source>
</evidence>
<dbReference type="GO" id="GO:0050416">
    <property type="term" value="F:formimidoylglutamate deiminase activity"/>
    <property type="evidence" value="ECO:0007669"/>
    <property type="project" value="UniProtKB-EC"/>
</dbReference>
<dbReference type="InterPro" id="IPR050287">
    <property type="entry name" value="MTA/SAH_deaminase"/>
</dbReference>
<dbReference type="InterPro" id="IPR006680">
    <property type="entry name" value="Amidohydro-rel"/>
</dbReference>
<name>A0AA46TKN9_9ACTN</name>
<dbReference type="InterPro" id="IPR011059">
    <property type="entry name" value="Metal-dep_hydrolase_composite"/>
</dbReference>
<dbReference type="SUPFAM" id="SSF51556">
    <property type="entry name" value="Metallo-dependent hydrolases"/>
    <property type="match status" value="1"/>
</dbReference>
<feature type="domain" description="Amidohydrolase-related" evidence="2">
    <location>
        <begin position="7"/>
        <end position="322"/>
    </location>
</feature>
<evidence type="ECO:0000313" key="4">
    <source>
        <dbReference type="Proteomes" id="UP001164390"/>
    </source>
</evidence>
<sequence>MSYEIGGFANCHSHVFHRALRGRTHGGGGTFWTWREQMYALAGALDPDLLYDLARATYAEMALAGITSVGEFHYLHHAADGGTYDDPNAMGEAVVEAAKAAGIRVALLDTCYLSGGFGREVDGVQRRYTDGDVDAWAERVDALHATYADDPDVVVGAAVHSVRAVPAEQISGVVAWATTHGAPLHVHLSEQPAENDECRAVHGMTPTALLSERGVWETDATAVHATHLSAADISALGASRTYACFCPTTERDLADGVGPADALRDAGATLTLGSDSNAVVDMFEEMRAVELDERLVSGRRGTWQAGALLAAATSDGHRSLGFAATDDRVRVAYDSVRLAGSDPGPGSLVFAAAPADVREVVVGNEPIVQEGRHVRIDDVARDLDRAIRACWERV</sequence>
<dbReference type="AlphaFoldDB" id="A0AA46TKN9"/>
<keyword evidence="1 3" id="KW-0378">Hydrolase</keyword>
<gene>
    <name evidence="3" type="ORF">L0C25_08350</name>
</gene>
<dbReference type="PANTHER" id="PTHR43794:SF11">
    <property type="entry name" value="AMIDOHYDROLASE-RELATED DOMAIN-CONTAINING PROTEIN"/>
    <property type="match status" value="1"/>
</dbReference>
<dbReference type="EC" id="3.5.3.13" evidence="3"/>
<dbReference type="RefSeq" id="WP_271636016.1">
    <property type="nucleotide sequence ID" value="NZ_CP094970.1"/>
</dbReference>
<keyword evidence="4" id="KW-1185">Reference proteome</keyword>
<accession>A0AA46TKN9</accession>
<dbReference type="EMBL" id="CP094970">
    <property type="protein sequence ID" value="UYM07072.1"/>
    <property type="molecule type" value="Genomic_DNA"/>
</dbReference>
<dbReference type="Gene3D" id="3.20.20.140">
    <property type="entry name" value="Metal-dependent hydrolases"/>
    <property type="match status" value="1"/>
</dbReference>
<dbReference type="Gene3D" id="2.30.40.10">
    <property type="entry name" value="Urease, subunit C, domain 1"/>
    <property type="match status" value="1"/>
</dbReference>
<protein>
    <submittedName>
        <fullName evidence="3">Formimidoylglutamate deiminase</fullName>
        <ecNumber evidence="3">3.5.3.13</ecNumber>
    </submittedName>
</protein>
<dbReference type="NCBIfam" id="NF006681">
    <property type="entry name" value="PRK09229.1-2"/>
    <property type="match status" value="1"/>
</dbReference>
<dbReference type="InterPro" id="IPR032466">
    <property type="entry name" value="Metal_Hydrolase"/>
</dbReference>
<evidence type="ECO:0000256" key="1">
    <source>
        <dbReference type="ARBA" id="ARBA00022801"/>
    </source>
</evidence>
<organism evidence="3 4">
    <name type="scientific">Solicola gregarius</name>
    <dbReference type="NCBI Taxonomy" id="2908642"/>
    <lineage>
        <taxon>Bacteria</taxon>
        <taxon>Bacillati</taxon>
        <taxon>Actinomycetota</taxon>
        <taxon>Actinomycetes</taxon>
        <taxon>Propionibacteriales</taxon>
        <taxon>Nocardioidaceae</taxon>
        <taxon>Solicola</taxon>
    </lineage>
</organism>
<dbReference type="KEGG" id="sgrg:L0C25_08350"/>
<dbReference type="PANTHER" id="PTHR43794">
    <property type="entry name" value="AMINOHYDROLASE SSNA-RELATED"/>
    <property type="match status" value="1"/>
</dbReference>
<dbReference type="Proteomes" id="UP001164390">
    <property type="component" value="Chromosome"/>
</dbReference>
<reference evidence="3" key="1">
    <citation type="submission" date="2022-01" db="EMBL/GenBank/DDBJ databases">
        <title>Nocardioidaceae gen. sp. A5X3R13.</title>
        <authorList>
            <person name="Lopez Marin M.A."/>
            <person name="Uhlik O."/>
        </authorList>
    </citation>
    <scope>NUCLEOTIDE SEQUENCE</scope>
    <source>
        <strain evidence="3">A5X3R13</strain>
    </source>
</reference>